<evidence type="ECO:0000256" key="2">
    <source>
        <dbReference type="SAM" id="MobiDB-lite"/>
    </source>
</evidence>
<dbReference type="InterPro" id="IPR054722">
    <property type="entry name" value="PolX-like_BBD"/>
</dbReference>
<feature type="domain" description="Retrovirus-related Pol polyprotein from transposon TNT 1-94-like beta-barrel" evidence="3">
    <location>
        <begin position="438"/>
        <end position="513"/>
    </location>
</feature>
<dbReference type="PANTHER" id="PTHR35317">
    <property type="entry name" value="OS04G0629600 PROTEIN"/>
    <property type="match status" value="1"/>
</dbReference>
<dbReference type="SUPFAM" id="SSF57756">
    <property type="entry name" value="Retrovirus zinc finger-like domains"/>
    <property type="match status" value="1"/>
</dbReference>
<dbReference type="GO" id="GO:0008233">
    <property type="term" value="F:peptidase activity"/>
    <property type="evidence" value="ECO:0007669"/>
    <property type="project" value="UniProtKB-KW"/>
</dbReference>
<protein>
    <submittedName>
        <fullName evidence="4">Gag-protease polyprotein</fullName>
    </submittedName>
</protein>
<keyword evidence="4" id="KW-0378">Hydrolase</keyword>
<evidence type="ECO:0000313" key="5">
    <source>
        <dbReference type="Proteomes" id="UP000265520"/>
    </source>
</evidence>
<keyword evidence="5" id="KW-1185">Reference proteome</keyword>
<sequence>MSKLQILTTQFENLKMKEEESVEDFHMNVLDLANSFESLGEQMPEEKLVRKMLRSLPKRFDMKVTAIEEAQDISTMKIDELVGSLKTFELSVNEKSDKKVKSIAFASNTSDDMSQEDLDTDADLTESIALLGRQFNRVLSRMERRNNGQGRGQNIRFNISKQQTNQGAQGRPRVEDQPGQFRSVQCFECEGHGHTRPECPTYLKRQKKGLAVTWSDDESEGEMENEVANHVTALSGICKSDSETCNDEVSYGELLEQYNRMHERNGDFYVTIRQQKETISILEVERDNLLENVSQLKGEISALNCKLISMGESLNNSSVSSKRIPYRGGRQGYVRRLGSEPSITSKHKPNLKKKVVPEERKFRPMLEHRLEPQRVLNYRKNSQWYFHYCGEKGHIQPYCYKRHGYPRLRMQPMSEWRSRGEFALIAHTSLGASSSEDWYFDSGCSKHMTGVGEYLKNVKPHSTSYVTFGDEAKGQILGSGCLVNNGLPKLDNVLLVRGLKANLISISQLCDQGMEVNFNKGECLVTDILGKVIMKDSRSKDNCYLWEPNEKAQLSTCLTSKLDEAKLWHQKTGTFEYERNTKSHIS</sequence>
<feature type="coiled-coil region" evidence="1">
    <location>
        <begin position="272"/>
        <end position="306"/>
    </location>
</feature>
<accession>A0A392LWV8</accession>
<reference evidence="4 5" key="1">
    <citation type="journal article" date="2018" name="Front. Plant Sci.">
        <title>Red Clover (Trifolium pratense) and Zigzag Clover (T. medium) - A Picture of Genomic Similarities and Differences.</title>
        <authorList>
            <person name="Dluhosova J."/>
            <person name="Istvanek J."/>
            <person name="Nedelnik J."/>
            <person name="Repkova J."/>
        </authorList>
    </citation>
    <scope>NUCLEOTIDE SEQUENCE [LARGE SCALE GENOMIC DNA]</scope>
    <source>
        <strain evidence="5">cv. 10/8</strain>
        <tissue evidence="4">Leaf</tissue>
    </source>
</reference>
<keyword evidence="1" id="KW-0175">Coiled coil</keyword>
<dbReference type="Proteomes" id="UP000265520">
    <property type="component" value="Unassembled WGS sequence"/>
</dbReference>
<dbReference type="GO" id="GO:0003676">
    <property type="term" value="F:nucleic acid binding"/>
    <property type="evidence" value="ECO:0007669"/>
    <property type="project" value="InterPro"/>
</dbReference>
<dbReference type="GO" id="GO:0006508">
    <property type="term" value="P:proteolysis"/>
    <property type="evidence" value="ECO:0007669"/>
    <property type="project" value="UniProtKB-KW"/>
</dbReference>
<dbReference type="InterPro" id="IPR036875">
    <property type="entry name" value="Znf_CCHC_sf"/>
</dbReference>
<evidence type="ECO:0000313" key="4">
    <source>
        <dbReference type="EMBL" id="MCH79439.1"/>
    </source>
</evidence>
<evidence type="ECO:0000256" key="1">
    <source>
        <dbReference type="SAM" id="Coils"/>
    </source>
</evidence>
<dbReference type="Pfam" id="PF14223">
    <property type="entry name" value="Retrotran_gag_2"/>
    <property type="match status" value="1"/>
</dbReference>
<gene>
    <name evidence="4" type="ORF">A2U01_0000188</name>
</gene>
<organism evidence="4 5">
    <name type="scientific">Trifolium medium</name>
    <dbReference type="NCBI Taxonomy" id="97028"/>
    <lineage>
        <taxon>Eukaryota</taxon>
        <taxon>Viridiplantae</taxon>
        <taxon>Streptophyta</taxon>
        <taxon>Embryophyta</taxon>
        <taxon>Tracheophyta</taxon>
        <taxon>Spermatophyta</taxon>
        <taxon>Magnoliopsida</taxon>
        <taxon>eudicotyledons</taxon>
        <taxon>Gunneridae</taxon>
        <taxon>Pentapetalae</taxon>
        <taxon>rosids</taxon>
        <taxon>fabids</taxon>
        <taxon>Fabales</taxon>
        <taxon>Fabaceae</taxon>
        <taxon>Papilionoideae</taxon>
        <taxon>50 kb inversion clade</taxon>
        <taxon>NPAAA clade</taxon>
        <taxon>Hologalegina</taxon>
        <taxon>IRL clade</taxon>
        <taxon>Trifolieae</taxon>
        <taxon>Trifolium</taxon>
    </lineage>
</organism>
<proteinExistence type="predicted"/>
<dbReference type="Pfam" id="PF22936">
    <property type="entry name" value="Pol_BBD"/>
    <property type="match status" value="1"/>
</dbReference>
<keyword evidence="4" id="KW-0645">Protease</keyword>
<comment type="caution">
    <text evidence="4">The sequence shown here is derived from an EMBL/GenBank/DDBJ whole genome shotgun (WGS) entry which is preliminary data.</text>
</comment>
<evidence type="ECO:0000259" key="3">
    <source>
        <dbReference type="Pfam" id="PF22936"/>
    </source>
</evidence>
<feature type="region of interest" description="Disordered" evidence="2">
    <location>
        <begin position="145"/>
        <end position="176"/>
    </location>
</feature>
<dbReference type="AlphaFoldDB" id="A0A392LWV8"/>
<dbReference type="EMBL" id="LXQA010000111">
    <property type="protein sequence ID" value="MCH79439.1"/>
    <property type="molecule type" value="Genomic_DNA"/>
</dbReference>
<feature type="compositionally biased region" description="Polar residues" evidence="2">
    <location>
        <begin position="155"/>
        <end position="168"/>
    </location>
</feature>
<dbReference type="GO" id="GO:0008270">
    <property type="term" value="F:zinc ion binding"/>
    <property type="evidence" value="ECO:0007669"/>
    <property type="project" value="InterPro"/>
</dbReference>
<dbReference type="PANTHER" id="PTHR35317:SF35">
    <property type="entry name" value="DUF4219 DOMAIN-CONTAINING PROTEIN"/>
    <property type="match status" value="1"/>
</dbReference>
<name>A0A392LWV8_9FABA</name>